<dbReference type="AlphaFoldDB" id="K6V7F1"/>
<dbReference type="EMBL" id="BAHC01000164">
    <property type="protein sequence ID" value="GAB92163.1"/>
    <property type="molecule type" value="Genomic_DNA"/>
</dbReference>
<keyword evidence="3" id="KW-1185">Reference proteome</keyword>
<organism evidence="2 3">
    <name type="scientific">Gordonia rhizosphera NBRC 16068</name>
    <dbReference type="NCBI Taxonomy" id="1108045"/>
    <lineage>
        <taxon>Bacteria</taxon>
        <taxon>Bacillati</taxon>
        <taxon>Actinomycetota</taxon>
        <taxon>Actinomycetes</taxon>
        <taxon>Mycobacteriales</taxon>
        <taxon>Gordoniaceae</taxon>
        <taxon>Gordonia</taxon>
    </lineage>
</organism>
<sequence>MTGGHHGSRPQYWLESGPMLPRRRWQRTTRSPVIVISVLAALALTAVAGAALVVGLINSANFTAQGTVVCPTNAAQASRIVPGAAVVIYDLAGDQLASTTLGPRSTVAGRCEMAFTAESVDAGRGEYLVRVGDSFQETVSESALVSGAVLRPLG</sequence>
<comment type="caution">
    <text evidence="2">The sequence shown here is derived from an EMBL/GenBank/DDBJ whole genome shotgun (WGS) entry which is preliminary data.</text>
</comment>
<protein>
    <submittedName>
        <fullName evidence="2">Uncharacterized protein</fullName>
    </submittedName>
</protein>
<dbReference type="OrthoDB" id="4381434at2"/>
<feature type="transmembrane region" description="Helical" evidence="1">
    <location>
        <begin position="33"/>
        <end position="57"/>
    </location>
</feature>
<evidence type="ECO:0000313" key="3">
    <source>
        <dbReference type="Proteomes" id="UP000008363"/>
    </source>
</evidence>
<keyword evidence="1" id="KW-1133">Transmembrane helix</keyword>
<keyword evidence="1" id="KW-0472">Membrane</keyword>
<accession>K6V7F1</accession>
<evidence type="ECO:0000313" key="2">
    <source>
        <dbReference type="EMBL" id="GAB92163.1"/>
    </source>
</evidence>
<evidence type="ECO:0000256" key="1">
    <source>
        <dbReference type="SAM" id="Phobius"/>
    </source>
</evidence>
<proteinExistence type="predicted"/>
<reference evidence="2 3" key="1">
    <citation type="submission" date="2012-08" db="EMBL/GenBank/DDBJ databases">
        <title>Whole genome shotgun sequence of Gordonia rhizosphera NBRC 16068.</title>
        <authorList>
            <person name="Takarada H."/>
            <person name="Isaki S."/>
            <person name="Hosoyama A."/>
            <person name="Tsuchikane K."/>
            <person name="Katsumata H."/>
            <person name="Baba S."/>
            <person name="Ohji S."/>
            <person name="Yamazaki S."/>
            <person name="Fujita N."/>
        </authorList>
    </citation>
    <scope>NUCLEOTIDE SEQUENCE [LARGE SCALE GENOMIC DNA]</scope>
    <source>
        <strain evidence="2 3">NBRC 16068</strain>
    </source>
</reference>
<gene>
    <name evidence="2" type="ORF">GORHZ_164_00560</name>
</gene>
<dbReference type="STRING" id="1108045.GORHZ_164_00560"/>
<dbReference type="RefSeq" id="WP_006336284.1">
    <property type="nucleotide sequence ID" value="NZ_BAHC01000164.1"/>
</dbReference>
<name>K6V7F1_9ACTN</name>
<dbReference type="Proteomes" id="UP000008363">
    <property type="component" value="Unassembled WGS sequence"/>
</dbReference>
<keyword evidence="1" id="KW-0812">Transmembrane</keyword>
<dbReference type="eggNOG" id="ENOG5033Y98">
    <property type="taxonomic scope" value="Bacteria"/>
</dbReference>